<dbReference type="Proteomes" id="UP000828390">
    <property type="component" value="Unassembled WGS sequence"/>
</dbReference>
<organism evidence="1 2">
    <name type="scientific">Dreissena polymorpha</name>
    <name type="common">Zebra mussel</name>
    <name type="synonym">Mytilus polymorpha</name>
    <dbReference type="NCBI Taxonomy" id="45954"/>
    <lineage>
        <taxon>Eukaryota</taxon>
        <taxon>Metazoa</taxon>
        <taxon>Spiralia</taxon>
        <taxon>Lophotrochozoa</taxon>
        <taxon>Mollusca</taxon>
        <taxon>Bivalvia</taxon>
        <taxon>Autobranchia</taxon>
        <taxon>Heteroconchia</taxon>
        <taxon>Euheterodonta</taxon>
        <taxon>Imparidentia</taxon>
        <taxon>Neoheterodontei</taxon>
        <taxon>Myida</taxon>
        <taxon>Dreissenoidea</taxon>
        <taxon>Dreissenidae</taxon>
        <taxon>Dreissena</taxon>
    </lineage>
</organism>
<comment type="caution">
    <text evidence="1">The sequence shown here is derived from an EMBL/GenBank/DDBJ whole genome shotgun (WGS) entry which is preliminary data.</text>
</comment>
<reference evidence="1" key="1">
    <citation type="journal article" date="2019" name="bioRxiv">
        <title>The Genome of the Zebra Mussel, Dreissena polymorpha: A Resource for Invasive Species Research.</title>
        <authorList>
            <person name="McCartney M.A."/>
            <person name="Auch B."/>
            <person name="Kono T."/>
            <person name="Mallez S."/>
            <person name="Zhang Y."/>
            <person name="Obille A."/>
            <person name="Becker A."/>
            <person name="Abrahante J.E."/>
            <person name="Garbe J."/>
            <person name="Badalamenti J.P."/>
            <person name="Herman A."/>
            <person name="Mangelson H."/>
            <person name="Liachko I."/>
            <person name="Sullivan S."/>
            <person name="Sone E.D."/>
            <person name="Koren S."/>
            <person name="Silverstein K.A.T."/>
            <person name="Beckman K.B."/>
            <person name="Gohl D.M."/>
        </authorList>
    </citation>
    <scope>NUCLEOTIDE SEQUENCE</scope>
    <source>
        <strain evidence="1">Duluth1</strain>
        <tissue evidence="1">Whole animal</tissue>
    </source>
</reference>
<proteinExistence type="predicted"/>
<gene>
    <name evidence="1" type="ORF">DPMN_192624</name>
</gene>
<name>A0A9D3Y607_DREPO</name>
<sequence length="84" mass="9375">MYVNLTPTLILTLAQDSVIQASDGSSTRRREVCVQQVANGGQILPMEVLHLVNTSGPLLEKLWPETTLSRQQSTKYLLTQICYL</sequence>
<accession>A0A9D3Y607</accession>
<protein>
    <submittedName>
        <fullName evidence="1">Uncharacterized protein</fullName>
    </submittedName>
</protein>
<dbReference type="EMBL" id="JAIWYP010000017">
    <property type="protein sequence ID" value="KAH3693221.1"/>
    <property type="molecule type" value="Genomic_DNA"/>
</dbReference>
<keyword evidence="2" id="KW-1185">Reference proteome</keyword>
<evidence type="ECO:0000313" key="1">
    <source>
        <dbReference type="EMBL" id="KAH3693221.1"/>
    </source>
</evidence>
<reference evidence="1" key="2">
    <citation type="submission" date="2020-11" db="EMBL/GenBank/DDBJ databases">
        <authorList>
            <person name="McCartney M.A."/>
            <person name="Auch B."/>
            <person name="Kono T."/>
            <person name="Mallez S."/>
            <person name="Becker A."/>
            <person name="Gohl D.M."/>
            <person name="Silverstein K.A.T."/>
            <person name="Koren S."/>
            <person name="Bechman K.B."/>
            <person name="Herman A."/>
            <person name="Abrahante J.E."/>
            <person name="Garbe J."/>
        </authorList>
    </citation>
    <scope>NUCLEOTIDE SEQUENCE</scope>
    <source>
        <strain evidence="1">Duluth1</strain>
        <tissue evidence="1">Whole animal</tissue>
    </source>
</reference>
<evidence type="ECO:0000313" key="2">
    <source>
        <dbReference type="Proteomes" id="UP000828390"/>
    </source>
</evidence>
<dbReference type="AlphaFoldDB" id="A0A9D3Y607"/>